<dbReference type="GeneID" id="20195136"/>
<protein>
    <recommendedName>
        <fullName evidence="6">Major facilitator superfamily (MFS) profile domain-containing protein</fullName>
    </recommendedName>
</protein>
<keyword evidence="2" id="KW-1133">Transmembrane helix</keyword>
<feature type="transmembrane region" description="Helical" evidence="2">
    <location>
        <begin position="319"/>
        <end position="339"/>
    </location>
</feature>
<dbReference type="EMBL" id="KB096023">
    <property type="protein sequence ID" value="ESO09125.1"/>
    <property type="molecule type" value="Genomic_DNA"/>
</dbReference>
<dbReference type="GO" id="GO:0008643">
    <property type="term" value="P:carbohydrate transport"/>
    <property type="evidence" value="ECO:0007669"/>
    <property type="project" value="InterPro"/>
</dbReference>
<dbReference type="GO" id="GO:0005886">
    <property type="term" value="C:plasma membrane"/>
    <property type="evidence" value="ECO:0000318"/>
    <property type="project" value="GO_Central"/>
</dbReference>
<dbReference type="Proteomes" id="UP000015101">
    <property type="component" value="Unassembled WGS sequence"/>
</dbReference>
<dbReference type="GO" id="GO:0015293">
    <property type="term" value="F:symporter activity"/>
    <property type="evidence" value="ECO:0007669"/>
    <property type="project" value="InterPro"/>
</dbReference>
<dbReference type="OMA" id="GLYTAWM"/>
<dbReference type="EnsemblMetazoa" id="HelroT110029">
    <property type="protein sequence ID" value="HelroP110029"/>
    <property type="gene ID" value="HelroG110029"/>
</dbReference>
<feature type="transmembrane region" description="Helical" evidence="2">
    <location>
        <begin position="118"/>
        <end position="138"/>
    </location>
</feature>
<organism evidence="4 5">
    <name type="scientific">Helobdella robusta</name>
    <name type="common">Californian leech</name>
    <dbReference type="NCBI Taxonomy" id="6412"/>
    <lineage>
        <taxon>Eukaryota</taxon>
        <taxon>Metazoa</taxon>
        <taxon>Spiralia</taxon>
        <taxon>Lophotrochozoa</taxon>
        <taxon>Annelida</taxon>
        <taxon>Clitellata</taxon>
        <taxon>Hirudinea</taxon>
        <taxon>Rhynchobdellida</taxon>
        <taxon>Glossiphoniidae</taxon>
        <taxon>Helobdella</taxon>
    </lineage>
</organism>
<evidence type="ECO:0000256" key="1">
    <source>
        <dbReference type="ARBA" id="ARBA00008335"/>
    </source>
</evidence>
<name>T1EEY4_HELRO</name>
<dbReference type="EMBL" id="AMQM01003171">
    <property type="status" value="NOT_ANNOTATED_CDS"/>
    <property type="molecule type" value="Genomic_DNA"/>
</dbReference>
<keyword evidence="5" id="KW-1185">Reference proteome</keyword>
<evidence type="ECO:0000313" key="3">
    <source>
        <dbReference type="EMBL" id="ESO09125.1"/>
    </source>
</evidence>
<feature type="transmembrane region" description="Helical" evidence="2">
    <location>
        <begin position="288"/>
        <end position="307"/>
    </location>
</feature>
<dbReference type="CTD" id="20195136"/>
<dbReference type="STRING" id="6412.T1EEY4"/>
<evidence type="ECO:0000313" key="4">
    <source>
        <dbReference type="EnsemblMetazoa" id="HelroP110029"/>
    </source>
</evidence>
<feature type="transmembrane region" description="Helical" evidence="2">
    <location>
        <begin position="345"/>
        <end position="367"/>
    </location>
</feature>
<comment type="similarity">
    <text evidence="1">Belongs to the major facilitator superfamily.</text>
</comment>
<dbReference type="HOGENOM" id="CLU_030068_1_1_1"/>
<dbReference type="GO" id="GO:0033229">
    <property type="term" value="F:cysteine transmembrane transporter activity"/>
    <property type="evidence" value="ECO:0000318"/>
    <property type="project" value="GO_Central"/>
</dbReference>
<dbReference type="GO" id="GO:1903712">
    <property type="term" value="P:cysteine transmembrane transport"/>
    <property type="evidence" value="ECO:0000318"/>
    <property type="project" value="GO_Central"/>
</dbReference>
<feature type="transmembrane region" description="Helical" evidence="2">
    <location>
        <begin position="423"/>
        <end position="454"/>
    </location>
</feature>
<gene>
    <name evidence="4" type="primary">20195136</name>
    <name evidence="3" type="ORF">HELRODRAFT_110029</name>
</gene>
<keyword evidence="2" id="KW-0472">Membrane</keyword>
<keyword evidence="2" id="KW-0812">Transmembrane</keyword>
<feature type="transmembrane region" description="Helical" evidence="2">
    <location>
        <begin position="253"/>
        <end position="276"/>
    </location>
</feature>
<dbReference type="PANTHER" id="PTHR11328:SF28">
    <property type="entry name" value="MAJOR FACILITATOR SUPERFAMILY DOMAIN-CONTAINING PROTEIN 12"/>
    <property type="match status" value="1"/>
</dbReference>
<reference evidence="3 5" key="2">
    <citation type="journal article" date="2013" name="Nature">
        <title>Insights into bilaterian evolution from three spiralian genomes.</title>
        <authorList>
            <person name="Simakov O."/>
            <person name="Marletaz F."/>
            <person name="Cho S.J."/>
            <person name="Edsinger-Gonzales E."/>
            <person name="Havlak P."/>
            <person name="Hellsten U."/>
            <person name="Kuo D.H."/>
            <person name="Larsson T."/>
            <person name="Lv J."/>
            <person name="Arendt D."/>
            <person name="Savage R."/>
            <person name="Osoegawa K."/>
            <person name="de Jong P."/>
            <person name="Grimwood J."/>
            <person name="Chapman J.A."/>
            <person name="Shapiro H."/>
            <person name="Aerts A."/>
            <person name="Otillar R.P."/>
            <person name="Terry A.Y."/>
            <person name="Boore J.L."/>
            <person name="Grigoriev I.V."/>
            <person name="Lindberg D.R."/>
            <person name="Seaver E.C."/>
            <person name="Weisblat D.A."/>
            <person name="Putnam N.H."/>
            <person name="Rokhsar D.S."/>
        </authorList>
    </citation>
    <scope>NUCLEOTIDE SEQUENCE</scope>
</reference>
<dbReference type="AlphaFoldDB" id="T1EEY4"/>
<proteinExistence type="inferred from homology"/>
<dbReference type="CDD" id="cd17491">
    <property type="entry name" value="MFS_MFSD12"/>
    <property type="match status" value="1"/>
</dbReference>
<sequence length="490" mass="55372">MDRTMTTSLSLCQKLSFSLGHFYNDLCSTMWFTYLLIFLTDIIGLSNEMAGYLLLLGQVVDAVSTPFLGYESDAANGLCGYSKRKSWHLLGTIFVTCSFTFLFLPCFGGANAEDWAKFIYYSPFVILFQFGWAAVQIAHMTLVTELTPDESERVGLNSYRNAMTLFANVLVYGIAWSLFHRDSNEQWSQQDTSLFMILMFAVVAIGVTCTIFFHIFTKEPGDLRDQYENQVLIQRVDDQPKMEWADWLKEPQFYLVGICYMFARLISNVSQTYWPFYIIDSLHLTKQYAAIIPLVVFVSGFITSLLMRPLNKVFGRKPTFLLGSIVMGMALLWMAFLDYNSSKQVFGSAVIIGVGSTTLLVTALSMVADVIGEQTSSSAFVYGVMSFGDKLSSGVTLMLIQLLEPHCHLSSDSLTHCPEVGIYFQRIMVYLMVGFTGVCFLLYFFLLPFTLGVLRKYDRLAGYRSFNGDPPRDFITQQDSSVSYQNPSTQ</sequence>
<evidence type="ECO:0000313" key="5">
    <source>
        <dbReference type="Proteomes" id="UP000015101"/>
    </source>
</evidence>
<accession>T1EEY4</accession>
<dbReference type="Pfam" id="PF13347">
    <property type="entry name" value="MFS_2"/>
    <property type="match status" value="1"/>
</dbReference>
<dbReference type="SUPFAM" id="SSF103473">
    <property type="entry name" value="MFS general substrate transporter"/>
    <property type="match status" value="1"/>
</dbReference>
<evidence type="ECO:0008006" key="6">
    <source>
        <dbReference type="Google" id="ProtNLM"/>
    </source>
</evidence>
<dbReference type="InParanoid" id="T1EEY4"/>
<dbReference type="eggNOG" id="KOG4830">
    <property type="taxonomic scope" value="Eukaryota"/>
</dbReference>
<dbReference type="Gene3D" id="1.20.1250.20">
    <property type="entry name" value="MFS general substrate transporter like domains"/>
    <property type="match status" value="2"/>
</dbReference>
<dbReference type="InterPro" id="IPR036259">
    <property type="entry name" value="MFS_trans_sf"/>
</dbReference>
<reference evidence="4" key="3">
    <citation type="submission" date="2015-06" db="UniProtKB">
        <authorList>
            <consortium name="EnsemblMetazoa"/>
        </authorList>
    </citation>
    <scope>IDENTIFICATION</scope>
</reference>
<feature type="transmembrane region" description="Helical" evidence="2">
    <location>
        <begin position="194"/>
        <end position="216"/>
    </location>
</feature>
<evidence type="ECO:0000256" key="2">
    <source>
        <dbReference type="SAM" id="Phobius"/>
    </source>
</evidence>
<feature type="transmembrane region" description="Helical" evidence="2">
    <location>
        <begin position="89"/>
        <end position="112"/>
    </location>
</feature>
<dbReference type="InterPro" id="IPR039672">
    <property type="entry name" value="MFS_2"/>
</dbReference>
<dbReference type="FunFam" id="1.20.1250.20:FF:000431">
    <property type="entry name" value="Predicted protein"/>
    <property type="match status" value="1"/>
</dbReference>
<feature type="transmembrane region" description="Helical" evidence="2">
    <location>
        <begin position="21"/>
        <end position="43"/>
    </location>
</feature>
<dbReference type="RefSeq" id="XP_009013147.1">
    <property type="nucleotide sequence ID" value="XM_009014899.1"/>
</dbReference>
<dbReference type="KEGG" id="hro:HELRODRAFT_110029"/>
<dbReference type="PANTHER" id="PTHR11328">
    <property type="entry name" value="MAJOR FACILITATOR SUPERFAMILY DOMAIN-CONTAINING PROTEIN"/>
    <property type="match status" value="1"/>
</dbReference>
<dbReference type="OrthoDB" id="1730117at2759"/>
<feature type="transmembrane region" description="Helical" evidence="2">
    <location>
        <begin position="159"/>
        <end position="179"/>
    </location>
</feature>
<reference evidence="5" key="1">
    <citation type="submission" date="2012-12" db="EMBL/GenBank/DDBJ databases">
        <authorList>
            <person name="Hellsten U."/>
            <person name="Grimwood J."/>
            <person name="Chapman J.A."/>
            <person name="Shapiro H."/>
            <person name="Aerts A."/>
            <person name="Otillar R.P."/>
            <person name="Terry A.Y."/>
            <person name="Boore J.L."/>
            <person name="Simakov O."/>
            <person name="Marletaz F."/>
            <person name="Cho S.-J."/>
            <person name="Edsinger-Gonzales E."/>
            <person name="Havlak P."/>
            <person name="Kuo D.-H."/>
            <person name="Larsson T."/>
            <person name="Lv J."/>
            <person name="Arendt D."/>
            <person name="Savage R."/>
            <person name="Osoegawa K."/>
            <person name="de Jong P."/>
            <person name="Lindberg D.R."/>
            <person name="Seaver E.C."/>
            <person name="Weisblat D.A."/>
            <person name="Putnam N.H."/>
            <person name="Grigoriev I.V."/>
            <person name="Rokhsar D.S."/>
        </authorList>
    </citation>
    <scope>NUCLEOTIDE SEQUENCE</scope>
</reference>